<proteinExistence type="predicted"/>
<feature type="compositionally biased region" description="Basic and acidic residues" evidence="1">
    <location>
        <begin position="512"/>
        <end position="522"/>
    </location>
</feature>
<organism evidence="2">
    <name type="scientific">Heliothis virescens</name>
    <name type="common">Tobacco budworm moth</name>
    <dbReference type="NCBI Taxonomy" id="7102"/>
    <lineage>
        <taxon>Eukaryota</taxon>
        <taxon>Metazoa</taxon>
        <taxon>Ecdysozoa</taxon>
        <taxon>Arthropoda</taxon>
        <taxon>Hexapoda</taxon>
        <taxon>Insecta</taxon>
        <taxon>Pterygota</taxon>
        <taxon>Neoptera</taxon>
        <taxon>Endopterygota</taxon>
        <taxon>Lepidoptera</taxon>
        <taxon>Glossata</taxon>
        <taxon>Ditrysia</taxon>
        <taxon>Noctuoidea</taxon>
        <taxon>Noctuidae</taxon>
        <taxon>Heliothinae</taxon>
        <taxon>Heliothis</taxon>
    </lineage>
</organism>
<comment type="caution">
    <text evidence="2">The sequence shown here is derived from an EMBL/GenBank/DDBJ whole genome shotgun (WGS) entry which is preliminary data.</text>
</comment>
<feature type="compositionally biased region" description="Basic and acidic residues" evidence="1">
    <location>
        <begin position="422"/>
        <end position="431"/>
    </location>
</feature>
<feature type="compositionally biased region" description="Basic and acidic residues" evidence="1">
    <location>
        <begin position="484"/>
        <end position="501"/>
    </location>
</feature>
<accession>A0A2A4IZA3</accession>
<gene>
    <name evidence="2" type="ORF">B5V51_9855</name>
</gene>
<name>A0A2A4IZA3_HELVI</name>
<sequence length="601" mass="65765">MSDQKKHQSPPVCCFSKSRRLLRSLAIKDLPQAGIFCCQSAEVPSPTESNSCSCGQIDCGPGICCSLHRQCFPIDEPLEQENTCAPQCKGHDDELIHSTSRDGSAGYPHDCSRNDKKVSIRDQGFDTSDLNPKCCKSTTTSMEGRSFTWPAFDSSTEPENFYCEGRDNPVSAAPKHNPITDVFSDCCKPPGIRPVNKPVFGPRNCNKPLPIVPKHNQPTDVVSECCKPSTPRTNPALDPRYAPKDHCCDTCKNPASAISKQNQTTDVASDCCNPASSYGRPVAMPALDPRDAPKDSCCDTCKNPISAIPKQNQTTEPIPDCCKPAPTCVHSKPGAKPKLTQIIPKQKTEYDDNCSQDTCGKDILDKIQSEGLITECSSKSQVWPKAKLWEMPLGTPPPPIKPKTATARSSPQKLPITVARSSSEKLPDKLNKNNIETISASENNKENKDMNKKQNKTNQIDSKKDLEVASDCSCVIVDIKKTDSKTDKTNMDGKRPSKDSKNSSTTVGTKRPSQENIKKRDSTNQAPSREGSKRLSQQSSRNNLNKSKDDLKNKKDKSKTTGSCGKPSCSVNTCTCRFPPAYSQYFDCTGRISGHCNCDQN</sequence>
<feature type="region of interest" description="Disordered" evidence="1">
    <location>
        <begin position="484"/>
        <end position="569"/>
    </location>
</feature>
<feature type="compositionally biased region" description="Basic and acidic residues" evidence="1">
    <location>
        <begin position="443"/>
        <end position="452"/>
    </location>
</feature>
<feature type="region of interest" description="Disordered" evidence="1">
    <location>
        <begin position="394"/>
        <end position="462"/>
    </location>
</feature>
<protein>
    <submittedName>
        <fullName evidence="2">Uncharacterized protein</fullName>
    </submittedName>
</protein>
<feature type="compositionally biased region" description="Polar residues" evidence="1">
    <location>
        <begin position="432"/>
        <end position="442"/>
    </location>
</feature>
<evidence type="ECO:0000313" key="2">
    <source>
        <dbReference type="EMBL" id="PCG64969.1"/>
    </source>
</evidence>
<dbReference type="EMBL" id="NWSH01004536">
    <property type="protein sequence ID" value="PCG64969.1"/>
    <property type="molecule type" value="Genomic_DNA"/>
</dbReference>
<evidence type="ECO:0000256" key="1">
    <source>
        <dbReference type="SAM" id="MobiDB-lite"/>
    </source>
</evidence>
<reference evidence="2" key="1">
    <citation type="submission" date="2017-09" db="EMBL/GenBank/DDBJ databases">
        <title>Contemporary evolution of a Lepidopteran species, Heliothis virescens, in response to modern agricultural practices.</title>
        <authorList>
            <person name="Fritz M.L."/>
            <person name="Deyonke A.M."/>
            <person name="Papanicolaou A."/>
            <person name="Micinski S."/>
            <person name="Westbrook J."/>
            <person name="Gould F."/>
        </authorList>
    </citation>
    <scope>NUCLEOTIDE SEQUENCE [LARGE SCALE GENOMIC DNA]</scope>
    <source>
        <strain evidence="2">HvINT-</strain>
        <tissue evidence="2">Whole body</tissue>
    </source>
</reference>
<dbReference type="AlphaFoldDB" id="A0A2A4IZA3"/>